<organism evidence="8">
    <name type="scientific">Cladocopium goreaui</name>
    <dbReference type="NCBI Taxonomy" id="2562237"/>
    <lineage>
        <taxon>Eukaryota</taxon>
        <taxon>Sar</taxon>
        <taxon>Alveolata</taxon>
        <taxon>Dinophyceae</taxon>
        <taxon>Suessiales</taxon>
        <taxon>Symbiodiniaceae</taxon>
        <taxon>Cladocopium</taxon>
    </lineage>
</organism>
<dbReference type="GO" id="GO:0005737">
    <property type="term" value="C:cytoplasm"/>
    <property type="evidence" value="ECO:0007669"/>
    <property type="project" value="TreeGrafter"/>
</dbReference>
<dbReference type="Proteomes" id="UP001152797">
    <property type="component" value="Unassembled WGS sequence"/>
</dbReference>
<keyword evidence="4" id="KW-0808">Transferase</keyword>
<evidence type="ECO:0000256" key="2">
    <source>
        <dbReference type="ARBA" id="ARBA00004906"/>
    </source>
</evidence>
<dbReference type="InterPro" id="IPR050409">
    <property type="entry name" value="E3_ubiq-protein_ligase"/>
</dbReference>
<dbReference type="PANTHER" id="PTHR11254">
    <property type="entry name" value="HECT DOMAIN UBIQUITIN-PROTEIN LIGASE"/>
    <property type="match status" value="1"/>
</dbReference>
<evidence type="ECO:0000313" key="10">
    <source>
        <dbReference type="Proteomes" id="UP001152797"/>
    </source>
</evidence>
<dbReference type="AlphaFoldDB" id="A0A9P1DC23"/>
<evidence type="ECO:0000256" key="4">
    <source>
        <dbReference type="ARBA" id="ARBA00022679"/>
    </source>
</evidence>
<dbReference type="Pfam" id="PF00632">
    <property type="entry name" value="HECT"/>
    <property type="match status" value="1"/>
</dbReference>
<dbReference type="OrthoDB" id="8068875at2759"/>
<comment type="pathway">
    <text evidence="2">Protein modification; protein ubiquitination.</text>
</comment>
<proteinExistence type="predicted"/>
<evidence type="ECO:0000256" key="5">
    <source>
        <dbReference type="ARBA" id="ARBA00022786"/>
    </source>
</evidence>
<dbReference type="PANTHER" id="PTHR11254:SF440">
    <property type="entry name" value="E3 UBIQUITIN-PROTEIN LIGASE NEDD-4"/>
    <property type="match status" value="1"/>
</dbReference>
<dbReference type="EC" id="2.3.2.26" evidence="3"/>
<evidence type="ECO:0000256" key="1">
    <source>
        <dbReference type="ARBA" id="ARBA00000885"/>
    </source>
</evidence>
<comment type="caution">
    <text evidence="8">The sequence shown here is derived from an EMBL/GenBank/DDBJ whole genome shotgun (WGS) entry which is preliminary data.</text>
</comment>
<protein>
    <recommendedName>
        <fullName evidence="3">HECT-type E3 ubiquitin transferase</fullName>
        <ecNumber evidence="3">2.3.2.26</ecNumber>
    </recommendedName>
</protein>
<name>A0A9P1DC23_9DINO</name>
<dbReference type="GO" id="GO:0006511">
    <property type="term" value="P:ubiquitin-dependent protein catabolic process"/>
    <property type="evidence" value="ECO:0007669"/>
    <property type="project" value="TreeGrafter"/>
</dbReference>
<dbReference type="EMBL" id="CAMXCT020003791">
    <property type="protein sequence ID" value="CAL1159664.1"/>
    <property type="molecule type" value="Genomic_DNA"/>
</dbReference>
<comment type="catalytic activity">
    <reaction evidence="1">
        <text>S-ubiquitinyl-[E2 ubiquitin-conjugating enzyme]-L-cysteine + [acceptor protein]-L-lysine = [E2 ubiquitin-conjugating enzyme]-L-cysteine + N(6)-ubiquitinyl-[acceptor protein]-L-lysine.</text>
        <dbReference type="EC" id="2.3.2.26"/>
    </reaction>
</comment>
<dbReference type="Gene3D" id="3.30.2410.10">
    <property type="entry name" value="Hect, E3 ligase catalytic domain"/>
    <property type="match status" value="1"/>
</dbReference>
<keyword evidence="10" id="KW-1185">Reference proteome</keyword>
<dbReference type="InterPro" id="IPR000569">
    <property type="entry name" value="HECT_dom"/>
</dbReference>
<dbReference type="GO" id="GO:0016567">
    <property type="term" value="P:protein ubiquitination"/>
    <property type="evidence" value="ECO:0007669"/>
    <property type="project" value="TreeGrafter"/>
</dbReference>
<dbReference type="GO" id="GO:0061630">
    <property type="term" value="F:ubiquitin protein ligase activity"/>
    <property type="evidence" value="ECO:0007669"/>
    <property type="project" value="UniProtKB-EC"/>
</dbReference>
<sequence length="72" mass="7899">MRQFLEFVTACPRLPHGGLAAAEIAVVPAQPKGSLPRAHTCTNELQLPSYDSLEELSAKLREAMDNARGMYE</sequence>
<evidence type="ECO:0000313" key="8">
    <source>
        <dbReference type="EMBL" id="CAI4006289.1"/>
    </source>
</evidence>
<evidence type="ECO:0000256" key="3">
    <source>
        <dbReference type="ARBA" id="ARBA00012485"/>
    </source>
</evidence>
<dbReference type="PROSITE" id="PS50237">
    <property type="entry name" value="HECT"/>
    <property type="match status" value="1"/>
</dbReference>
<gene>
    <name evidence="8" type="ORF">C1SCF055_LOCUS31941</name>
</gene>
<accession>A0A9P1DC23</accession>
<dbReference type="EMBL" id="CAMXCT030003791">
    <property type="protein sequence ID" value="CAL4793601.1"/>
    <property type="molecule type" value="Genomic_DNA"/>
</dbReference>
<feature type="active site" description="Glycyl thioester intermediate" evidence="6">
    <location>
        <position position="41"/>
    </location>
</feature>
<dbReference type="SUPFAM" id="SSF56204">
    <property type="entry name" value="Hect, E3 ligase catalytic domain"/>
    <property type="match status" value="1"/>
</dbReference>
<evidence type="ECO:0000313" key="9">
    <source>
        <dbReference type="EMBL" id="CAL4793601.1"/>
    </source>
</evidence>
<reference evidence="9 10" key="2">
    <citation type="submission" date="2024-05" db="EMBL/GenBank/DDBJ databases">
        <authorList>
            <person name="Chen Y."/>
            <person name="Shah S."/>
            <person name="Dougan E. K."/>
            <person name="Thang M."/>
            <person name="Chan C."/>
        </authorList>
    </citation>
    <scope>NUCLEOTIDE SEQUENCE [LARGE SCALE GENOMIC DNA]</scope>
</reference>
<evidence type="ECO:0000256" key="6">
    <source>
        <dbReference type="PROSITE-ProRule" id="PRU00104"/>
    </source>
</evidence>
<feature type="domain" description="HECT" evidence="7">
    <location>
        <begin position="1"/>
        <end position="72"/>
    </location>
</feature>
<keyword evidence="5 6" id="KW-0833">Ubl conjugation pathway</keyword>
<reference evidence="8" key="1">
    <citation type="submission" date="2022-10" db="EMBL/GenBank/DDBJ databases">
        <authorList>
            <person name="Chen Y."/>
            <person name="Dougan E. K."/>
            <person name="Chan C."/>
            <person name="Rhodes N."/>
            <person name="Thang M."/>
        </authorList>
    </citation>
    <scope>NUCLEOTIDE SEQUENCE</scope>
</reference>
<evidence type="ECO:0000259" key="7">
    <source>
        <dbReference type="PROSITE" id="PS50237"/>
    </source>
</evidence>
<dbReference type="InterPro" id="IPR035983">
    <property type="entry name" value="Hect_E3_ubiquitin_ligase"/>
</dbReference>
<dbReference type="EMBL" id="CAMXCT010003791">
    <property type="protein sequence ID" value="CAI4006289.1"/>
    <property type="molecule type" value="Genomic_DNA"/>
</dbReference>